<accession>A0A0F9SGG7</accession>
<reference evidence="1" key="1">
    <citation type="journal article" date="2015" name="Nature">
        <title>Complex archaea that bridge the gap between prokaryotes and eukaryotes.</title>
        <authorList>
            <person name="Spang A."/>
            <person name="Saw J.H."/>
            <person name="Jorgensen S.L."/>
            <person name="Zaremba-Niedzwiedzka K."/>
            <person name="Martijn J."/>
            <person name="Lind A.E."/>
            <person name="van Eijk R."/>
            <person name="Schleper C."/>
            <person name="Guy L."/>
            <person name="Ettema T.J."/>
        </authorList>
    </citation>
    <scope>NUCLEOTIDE SEQUENCE</scope>
</reference>
<comment type="caution">
    <text evidence="1">The sequence shown here is derived from an EMBL/GenBank/DDBJ whole genome shotgun (WGS) entry which is preliminary data.</text>
</comment>
<proteinExistence type="predicted"/>
<evidence type="ECO:0000313" key="1">
    <source>
        <dbReference type="EMBL" id="KKN66149.1"/>
    </source>
</evidence>
<protein>
    <submittedName>
        <fullName evidence="1">Uncharacterized protein</fullName>
    </submittedName>
</protein>
<sequence length="105" mass="12111">MQEQRMFEVKMTHLQLCKKIIGFVHGQDSHGDLLVPYQHDNCCPWCDRLTEFVEGLFLESNTFKNPLAKDAPINSPILNHERKCDEVLKLKHVGSIFDCPACKIQ</sequence>
<organism evidence="1">
    <name type="scientific">marine sediment metagenome</name>
    <dbReference type="NCBI Taxonomy" id="412755"/>
    <lineage>
        <taxon>unclassified sequences</taxon>
        <taxon>metagenomes</taxon>
        <taxon>ecological metagenomes</taxon>
    </lineage>
</organism>
<dbReference type="AlphaFoldDB" id="A0A0F9SGG7"/>
<name>A0A0F9SGG7_9ZZZZ</name>
<dbReference type="EMBL" id="LAZR01000509">
    <property type="protein sequence ID" value="KKN66149.1"/>
    <property type="molecule type" value="Genomic_DNA"/>
</dbReference>
<gene>
    <name evidence="1" type="ORF">LCGC14_0474390</name>
</gene>